<keyword evidence="4" id="KW-1185">Reference proteome</keyword>
<organism evidence="3 4">
    <name type="scientific">Morus notabilis</name>
    <dbReference type="NCBI Taxonomy" id="981085"/>
    <lineage>
        <taxon>Eukaryota</taxon>
        <taxon>Viridiplantae</taxon>
        <taxon>Streptophyta</taxon>
        <taxon>Embryophyta</taxon>
        <taxon>Tracheophyta</taxon>
        <taxon>Spermatophyta</taxon>
        <taxon>Magnoliopsida</taxon>
        <taxon>eudicotyledons</taxon>
        <taxon>Gunneridae</taxon>
        <taxon>Pentapetalae</taxon>
        <taxon>rosids</taxon>
        <taxon>fabids</taxon>
        <taxon>Rosales</taxon>
        <taxon>Moraceae</taxon>
        <taxon>Moreae</taxon>
        <taxon>Morus</taxon>
    </lineage>
</organism>
<feature type="domain" description="GH16" evidence="2">
    <location>
        <begin position="217"/>
        <end position="265"/>
    </location>
</feature>
<sequence>MQSRLAAAIASKSTGWAFSSRALRRGLGTSTPYRTADPAGHAEDYQAHQPAVPHGMPDESQEHREPETAKPQRTDNDDDQQRNYNYKKSTNPTEPLSPPKPPYPSSPRLESTGVNHPVDPTLQQKRSATNQAGSSLIDDVSCVGIDGSPWPREEEEKQRSIEEQQEEEREYYKHHKASPLSEIKMADTRKPITRATDGTADSYEDEYGRGRDVVGFFFVDDTPIRVFKNLENVGARYPEVEQYVVGSIWNGEGWASRGSKVDWSKAPFEAHYREFEINGCEFGGDCISPYFWWNRHTRMRRRIYIMTIAVIGGV</sequence>
<dbReference type="GO" id="GO:0005975">
    <property type="term" value="P:carbohydrate metabolic process"/>
    <property type="evidence" value="ECO:0007669"/>
    <property type="project" value="InterPro"/>
</dbReference>
<dbReference type="Proteomes" id="UP000030645">
    <property type="component" value="Unassembled WGS sequence"/>
</dbReference>
<dbReference type="AlphaFoldDB" id="W9RTW2"/>
<feature type="region of interest" description="Disordered" evidence="1">
    <location>
        <begin position="1"/>
        <end position="176"/>
    </location>
</feature>
<evidence type="ECO:0000259" key="2">
    <source>
        <dbReference type="Pfam" id="PF00722"/>
    </source>
</evidence>
<evidence type="ECO:0000313" key="3">
    <source>
        <dbReference type="EMBL" id="EXB95712.1"/>
    </source>
</evidence>
<feature type="compositionally biased region" description="Basic and acidic residues" evidence="1">
    <location>
        <begin position="151"/>
        <end position="162"/>
    </location>
</feature>
<name>W9RTW2_9ROSA</name>
<dbReference type="STRING" id="981085.W9RTW2"/>
<evidence type="ECO:0000313" key="4">
    <source>
        <dbReference type="Proteomes" id="UP000030645"/>
    </source>
</evidence>
<reference evidence="4" key="1">
    <citation type="submission" date="2013-01" db="EMBL/GenBank/DDBJ databases">
        <title>Draft Genome Sequence of a Mulberry Tree, Morus notabilis C.K. Schneid.</title>
        <authorList>
            <person name="He N."/>
            <person name="Zhao S."/>
        </authorList>
    </citation>
    <scope>NUCLEOTIDE SEQUENCE</scope>
</reference>
<accession>W9RTW2</accession>
<feature type="compositionally biased region" description="Pro residues" evidence="1">
    <location>
        <begin position="95"/>
        <end position="105"/>
    </location>
</feature>
<gene>
    <name evidence="3" type="ORF">L484_007462</name>
</gene>
<feature type="compositionally biased region" description="Basic and acidic residues" evidence="1">
    <location>
        <begin position="56"/>
        <end position="81"/>
    </location>
</feature>
<dbReference type="SUPFAM" id="SSF49899">
    <property type="entry name" value="Concanavalin A-like lectins/glucanases"/>
    <property type="match status" value="1"/>
</dbReference>
<dbReference type="InterPro" id="IPR000757">
    <property type="entry name" value="Beta-glucanase-like"/>
</dbReference>
<dbReference type="EMBL" id="KE345220">
    <property type="protein sequence ID" value="EXB95712.1"/>
    <property type="molecule type" value="Genomic_DNA"/>
</dbReference>
<proteinExistence type="predicted"/>
<dbReference type="PANTHER" id="PTHR35985:SF1">
    <property type="entry name" value="OS07G0675200 PROTEIN"/>
    <property type="match status" value="1"/>
</dbReference>
<dbReference type="GO" id="GO:0004553">
    <property type="term" value="F:hydrolase activity, hydrolyzing O-glycosyl compounds"/>
    <property type="evidence" value="ECO:0007669"/>
    <property type="project" value="InterPro"/>
</dbReference>
<evidence type="ECO:0000256" key="1">
    <source>
        <dbReference type="SAM" id="MobiDB-lite"/>
    </source>
</evidence>
<dbReference type="InterPro" id="IPR013320">
    <property type="entry name" value="ConA-like_dom_sf"/>
</dbReference>
<dbReference type="PANTHER" id="PTHR35985">
    <property type="entry name" value="OS07G0675200 PROTEIN"/>
    <property type="match status" value="1"/>
</dbReference>
<dbReference type="eggNOG" id="ENOG502S2P8">
    <property type="taxonomic scope" value="Eukaryota"/>
</dbReference>
<dbReference type="Gene3D" id="2.60.120.200">
    <property type="match status" value="1"/>
</dbReference>
<protein>
    <submittedName>
        <fullName evidence="3">Putative xyloglucan</fullName>
    </submittedName>
</protein>
<dbReference type="Pfam" id="PF00722">
    <property type="entry name" value="Glyco_hydro_16"/>
    <property type="match status" value="1"/>
</dbReference>
<feature type="compositionally biased region" description="Polar residues" evidence="1">
    <location>
        <begin position="121"/>
        <end position="134"/>
    </location>
</feature>